<feature type="repeat" description="PPR" evidence="6">
    <location>
        <begin position="513"/>
        <end position="547"/>
    </location>
</feature>
<evidence type="ECO:0000256" key="5">
    <source>
        <dbReference type="ARBA" id="ARBA00022946"/>
    </source>
</evidence>
<dbReference type="FunFam" id="1.25.40.10:FF:000090">
    <property type="entry name" value="Pentatricopeptide repeat-containing protein, chloroplastic"/>
    <property type="match status" value="1"/>
</dbReference>
<dbReference type="Proteomes" id="UP001454036">
    <property type="component" value="Unassembled WGS sequence"/>
</dbReference>
<keyword evidence="2" id="KW-0150">Chloroplast</keyword>
<comment type="caution">
    <text evidence="7">The sequence shown here is derived from an EMBL/GenBank/DDBJ whole genome shotgun (WGS) entry which is preliminary data.</text>
</comment>
<dbReference type="InterPro" id="IPR002885">
    <property type="entry name" value="PPR_rpt"/>
</dbReference>
<dbReference type="Pfam" id="PF01535">
    <property type="entry name" value="PPR"/>
    <property type="match status" value="3"/>
</dbReference>
<keyword evidence="3" id="KW-0934">Plastid</keyword>
<reference evidence="7 8" key="1">
    <citation type="submission" date="2024-01" db="EMBL/GenBank/DDBJ databases">
        <title>The complete chloroplast genome sequence of Lithospermum erythrorhizon: insights into the phylogenetic relationship among Boraginaceae species and the maternal lineages of purple gromwells.</title>
        <authorList>
            <person name="Okada T."/>
            <person name="Watanabe K."/>
        </authorList>
    </citation>
    <scope>NUCLEOTIDE SEQUENCE [LARGE SCALE GENOMIC DNA]</scope>
</reference>
<proteinExistence type="predicted"/>
<keyword evidence="8" id="KW-1185">Reference proteome</keyword>
<dbReference type="EMBL" id="BAABME010000190">
    <property type="protein sequence ID" value="GAA0140516.1"/>
    <property type="molecule type" value="Genomic_DNA"/>
</dbReference>
<dbReference type="PROSITE" id="PS51375">
    <property type="entry name" value="PPR"/>
    <property type="match status" value="4"/>
</dbReference>
<dbReference type="AlphaFoldDB" id="A0AAV3NNX0"/>
<dbReference type="GO" id="GO:0009507">
    <property type="term" value="C:chloroplast"/>
    <property type="evidence" value="ECO:0007669"/>
    <property type="project" value="UniProtKB-SubCell"/>
</dbReference>
<dbReference type="GO" id="GO:0003729">
    <property type="term" value="F:mRNA binding"/>
    <property type="evidence" value="ECO:0007669"/>
    <property type="project" value="UniProtKB-ARBA"/>
</dbReference>
<dbReference type="FunFam" id="1.25.40.10:FF:000496">
    <property type="entry name" value="Pentatricopeptide repeat-containing protein chloroplastic"/>
    <property type="match status" value="1"/>
</dbReference>
<dbReference type="FunFam" id="1.25.40.10:FF:000645">
    <property type="entry name" value="Pentatricopeptide repeat-containing protein chloroplastic"/>
    <property type="match status" value="1"/>
</dbReference>
<evidence type="ECO:0000256" key="3">
    <source>
        <dbReference type="ARBA" id="ARBA00022640"/>
    </source>
</evidence>
<evidence type="ECO:0000313" key="8">
    <source>
        <dbReference type="Proteomes" id="UP001454036"/>
    </source>
</evidence>
<dbReference type="PANTHER" id="PTHR47926">
    <property type="entry name" value="PENTATRICOPEPTIDE REPEAT-CONTAINING PROTEIN"/>
    <property type="match status" value="1"/>
</dbReference>
<evidence type="ECO:0008006" key="9">
    <source>
        <dbReference type="Google" id="ProtNLM"/>
    </source>
</evidence>
<dbReference type="NCBIfam" id="TIGR00756">
    <property type="entry name" value="PPR"/>
    <property type="match status" value="5"/>
</dbReference>
<evidence type="ECO:0000313" key="7">
    <source>
        <dbReference type="EMBL" id="GAA0140516.1"/>
    </source>
</evidence>
<sequence>MSIQCPKMFVRFNMNFSASSPLQLSTTSTIQPRCNLKYSDNSSSSFSSPPLIIQSQPPDQECSKTKTIRYRLSQLCKEGKIELAHHLFDTIPKPTTVLWNTIIIGFICNNLPEKAIHFYSKMKHISTNKCDPYTYSATLKACSETNRISVGKAVHGHIIRLEKFPSKIVYNSLLNMYASCLLRSEDEVGYDLLERVFWTMSKRNVVSWNVMISWYVKRHRFDKAVRQFVKMMRMGIRPTIVSFVNVFPAVSRGGFDVVTASVVYGLVVKLGSEFVNDLFVVSSAILMYADIGCLGLARKIFDTCLEKNIEVWNSLIGGYVQNNRPLDALNLFMEAISEKDSIVLDEVTFLSVLTAASQLQEVDFARQIHAYLVKNSLISRVVLSNAVVSLYSKCNCINDSFQLFNEMHERDVVSWNTMVTALVQNGLDFEGVMLVFEMQKQGFTIDAVTFTALLSAASNLRDLGMGKQVHSYLLRHCIQFEGMETYLIDMYSKSGMIEAAQEVFNAGCSNEVDQATWNAMISGNTQNGLINQSFNIFRQMIHQGTTPNSVTLASILPACSQFGGVTLGKAMHGFAIRNFLNENIFVASALIDMYSKSGSVLYAERVFKISPEKNAVTYTNMILGYGQHGMGEIAVKLFYYMKELQMMPDAVTLVAVLSACSYSGLVEEGLHIYKLMETEYDIKPLLEHHACIVDMLGRVGRVNEAYEFIKELGEDIDLLRIWGSLLSACQIHGHYELGKVVADKLIEMEVRDGVTGYHVLLSNIFADERNWELVNTIRRGMQEKGLSKEVGCSWIDINGYPHSFTSREKRHPQCDEIYSLLDKLVCNMKDAGYRLSHDYHLA</sequence>
<evidence type="ECO:0000256" key="6">
    <source>
        <dbReference type="PROSITE-ProRule" id="PRU00708"/>
    </source>
</evidence>
<comment type="subcellular location">
    <subcellularLocation>
        <location evidence="1">Plastid</location>
        <location evidence="1">Chloroplast</location>
    </subcellularLocation>
</comment>
<protein>
    <recommendedName>
        <fullName evidence="9">Pentatricopeptide repeat-containing protein</fullName>
    </recommendedName>
</protein>
<feature type="repeat" description="PPR" evidence="6">
    <location>
        <begin position="204"/>
        <end position="238"/>
    </location>
</feature>
<evidence type="ECO:0000256" key="1">
    <source>
        <dbReference type="ARBA" id="ARBA00004229"/>
    </source>
</evidence>
<feature type="repeat" description="PPR" evidence="6">
    <location>
        <begin position="411"/>
        <end position="445"/>
    </location>
</feature>
<dbReference type="InterPro" id="IPR046848">
    <property type="entry name" value="E_motif"/>
</dbReference>
<dbReference type="Pfam" id="PF20431">
    <property type="entry name" value="E_motif"/>
    <property type="match status" value="1"/>
</dbReference>
<dbReference type="Pfam" id="PF13041">
    <property type="entry name" value="PPR_2"/>
    <property type="match status" value="5"/>
</dbReference>
<feature type="repeat" description="PPR" evidence="6">
    <location>
        <begin position="614"/>
        <end position="648"/>
    </location>
</feature>
<keyword evidence="5" id="KW-0809">Transit peptide</keyword>
<organism evidence="7 8">
    <name type="scientific">Lithospermum erythrorhizon</name>
    <name type="common">Purple gromwell</name>
    <name type="synonym">Lithospermum officinale var. erythrorhizon</name>
    <dbReference type="NCBI Taxonomy" id="34254"/>
    <lineage>
        <taxon>Eukaryota</taxon>
        <taxon>Viridiplantae</taxon>
        <taxon>Streptophyta</taxon>
        <taxon>Embryophyta</taxon>
        <taxon>Tracheophyta</taxon>
        <taxon>Spermatophyta</taxon>
        <taxon>Magnoliopsida</taxon>
        <taxon>eudicotyledons</taxon>
        <taxon>Gunneridae</taxon>
        <taxon>Pentapetalae</taxon>
        <taxon>asterids</taxon>
        <taxon>lamiids</taxon>
        <taxon>Boraginales</taxon>
        <taxon>Boraginaceae</taxon>
        <taxon>Boraginoideae</taxon>
        <taxon>Lithospermeae</taxon>
        <taxon>Lithospermum</taxon>
    </lineage>
</organism>
<keyword evidence="4" id="KW-0677">Repeat</keyword>
<dbReference type="Gene3D" id="1.25.40.10">
    <property type="entry name" value="Tetratricopeptide repeat domain"/>
    <property type="match status" value="5"/>
</dbReference>
<evidence type="ECO:0000256" key="4">
    <source>
        <dbReference type="ARBA" id="ARBA00022737"/>
    </source>
</evidence>
<gene>
    <name evidence="7" type="ORF">LIER_01846</name>
</gene>
<dbReference type="GO" id="GO:0009451">
    <property type="term" value="P:RNA modification"/>
    <property type="evidence" value="ECO:0007669"/>
    <property type="project" value="InterPro"/>
</dbReference>
<dbReference type="PANTHER" id="PTHR47926:SF452">
    <property type="entry name" value="PENTATRICOPEPTIDE REPEAT-CONTAINING PROTEIN"/>
    <property type="match status" value="1"/>
</dbReference>
<accession>A0AAV3NNX0</accession>
<name>A0AAV3NNX0_LITER</name>
<evidence type="ECO:0000256" key="2">
    <source>
        <dbReference type="ARBA" id="ARBA00022528"/>
    </source>
</evidence>
<dbReference type="InterPro" id="IPR011990">
    <property type="entry name" value="TPR-like_helical_dom_sf"/>
</dbReference>
<dbReference type="InterPro" id="IPR046960">
    <property type="entry name" value="PPR_At4g14850-like_plant"/>
</dbReference>